<evidence type="ECO:0008006" key="4">
    <source>
        <dbReference type="Google" id="ProtNLM"/>
    </source>
</evidence>
<accession>A0A139AVR0</accession>
<evidence type="ECO:0000256" key="1">
    <source>
        <dbReference type="SAM" id="Phobius"/>
    </source>
</evidence>
<evidence type="ECO:0000313" key="3">
    <source>
        <dbReference type="Proteomes" id="UP000070544"/>
    </source>
</evidence>
<sequence>MDSSFQSSRGTVVHIILWVLSVASLPFVTPIIAILFLPPLQRFLIYGYGFRALWYNVRDPSQRGLWRVNSTRNVTIATRDNVKLSGWHILPVKHRPCHSDTEFDEALTSSDSRLWIYFHGASFDRGLHFRIDTVDMIKQLDPQAHLLVLEYRGFGDSQFVEPTEQGLREDAQAAWSWATSARGVSPTRIILFGHSLGTGPATYLYRHLFESQSTKGFATDLSILVDPICGGNVSDGPNAVTVSLFIWQEVAHSIWEAILDRTVGYSKRIEQT</sequence>
<dbReference type="AlphaFoldDB" id="A0A139AVR0"/>
<proteinExistence type="predicted"/>
<keyword evidence="1" id="KW-0472">Membrane</keyword>
<dbReference type="Proteomes" id="UP000070544">
    <property type="component" value="Unassembled WGS sequence"/>
</dbReference>
<reference evidence="2 3" key="1">
    <citation type="journal article" date="2015" name="Genome Biol. Evol.">
        <title>Phylogenomic analyses indicate that early fungi evolved digesting cell walls of algal ancestors of land plants.</title>
        <authorList>
            <person name="Chang Y."/>
            <person name="Wang S."/>
            <person name="Sekimoto S."/>
            <person name="Aerts A.L."/>
            <person name="Choi C."/>
            <person name="Clum A."/>
            <person name="LaButti K.M."/>
            <person name="Lindquist E.A."/>
            <person name="Yee Ngan C."/>
            <person name="Ohm R.A."/>
            <person name="Salamov A.A."/>
            <person name="Grigoriev I.V."/>
            <person name="Spatafora J.W."/>
            <person name="Berbee M.L."/>
        </authorList>
    </citation>
    <scope>NUCLEOTIDE SEQUENCE [LARGE SCALE GENOMIC DNA]</scope>
    <source>
        <strain evidence="2 3">JEL478</strain>
    </source>
</reference>
<gene>
    <name evidence="2" type="ORF">M427DRAFT_345036</name>
</gene>
<dbReference type="PANTHER" id="PTHR12277:SF81">
    <property type="entry name" value="PROTEIN ABHD13"/>
    <property type="match status" value="1"/>
</dbReference>
<keyword evidence="1" id="KW-1133">Transmembrane helix</keyword>
<dbReference type="STRING" id="1344416.A0A139AVR0"/>
<dbReference type="PANTHER" id="PTHR12277">
    <property type="entry name" value="ALPHA/BETA HYDROLASE DOMAIN-CONTAINING PROTEIN"/>
    <property type="match status" value="1"/>
</dbReference>
<name>A0A139AVR0_GONPJ</name>
<dbReference type="OrthoDB" id="446723at2759"/>
<organism evidence="2 3">
    <name type="scientific">Gonapodya prolifera (strain JEL478)</name>
    <name type="common">Monoblepharis prolifera</name>
    <dbReference type="NCBI Taxonomy" id="1344416"/>
    <lineage>
        <taxon>Eukaryota</taxon>
        <taxon>Fungi</taxon>
        <taxon>Fungi incertae sedis</taxon>
        <taxon>Chytridiomycota</taxon>
        <taxon>Chytridiomycota incertae sedis</taxon>
        <taxon>Monoblepharidomycetes</taxon>
        <taxon>Monoblepharidales</taxon>
        <taxon>Gonapodyaceae</taxon>
        <taxon>Gonapodya</taxon>
    </lineage>
</organism>
<protein>
    <recommendedName>
        <fullName evidence="4">AB hydrolase-1 domain-containing protein</fullName>
    </recommendedName>
</protein>
<dbReference type="InterPro" id="IPR029058">
    <property type="entry name" value="AB_hydrolase_fold"/>
</dbReference>
<dbReference type="Gene3D" id="3.40.50.1820">
    <property type="entry name" value="alpha/beta hydrolase"/>
    <property type="match status" value="1"/>
</dbReference>
<keyword evidence="3" id="KW-1185">Reference proteome</keyword>
<dbReference type="EMBL" id="KQ965734">
    <property type="protein sequence ID" value="KXS20784.1"/>
    <property type="molecule type" value="Genomic_DNA"/>
</dbReference>
<feature type="transmembrane region" description="Helical" evidence="1">
    <location>
        <begin position="12"/>
        <end position="37"/>
    </location>
</feature>
<keyword evidence="1" id="KW-0812">Transmembrane</keyword>
<dbReference type="SUPFAM" id="SSF53474">
    <property type="entry name" value="alpha/beta-Hydrolases"/>
    <property type="match status" value="1"/>
</dbReference>
<evidence type="ECO:0000313" key="2">
    <source>
        <dbReference type="EMBL" id="KXS20784.1"/>
    </source>
</evidence>